<keyword evidence="9" id="KW-0175">Coiled coil</keyword>
<evidence type="ECO:0000259" key="14">
    <source>
        <dbReference type="Pfam" id="PF23559"/>
    </source>
</evidence>
<dbReference type="InterPro" id="IPR027806">
    <property type="entry name" value="HARBI1_dom"/>
</dbReference>
<evidence type="ECO:0000256" key="10">
    <source>
        <dbReference type="SAM" id="MobiDB-lite"/>
    </source>
</evidence>
<dbReference type="PRINTS" id="PR00364">
    <property type="entry name" value="DISEASERSIST"/>
</dbReference>
<evidence type="ECO:0000256" key="9">
    <source>
        <dbReference type="ARBA" id="ARBA00023054"/>
    </source>
</evidence>
<keyword evidence="3" id="KW-0433">Leucine-rich repeat</keyword>
<dbReference type="InterPro" id="IPR041118">
    <property type="entry name" value="Rx_N"/>
</dbReference>
<feature type="domain" description="NB-ARC" evidence="11">
    <location>
        <begin position="173"/>
        <end position="342"/>
    </location>
</feature>
<dbReference type="Pfam" id="PF13359">
    <property type="entry name" value="DDE_Tnp_4"/>
    <property type="match status" value="1"/>
</dbReference>
<name>A0A9R0W549_TRITD</name>
<feature type="domain" description="DDE Tnp4" evidence="12">
    <location>
        <begin position="1200"/>
        <end position="1345"/>
    </location>
</feature>
<comment type="similarity">
    <text evidence="2">Belongs to the disease resistance NB-LRR family.</text>
</comment>
<keyword evidence="17" id="KW-1185">Reference proteome</keyword>
<evidence type="ECO:0000313" key="16">
    <source>
        <dbReference type="EMBL" id="VAH99073.1"/>
    </source>
</evidence>
<accession>A0A9R0W549</accession>
<proteinExistence type="inferred from homology"/>
<dbReference type="GO" id="GO:0002758">
    <property type="term" value="P:innate immune response-activating signaling pathway"/>
    <property type="evidence" value="ECO:0007669"/>
    <property type="project" value="UniProtKB-ARBA"/>
</dbReference>
<keyword evidence="8" id="KW-0067">ATP-binding</keyword>
<evidence type="ECO:0000256" key="7">
    <source>
        <dbReference type="ARBA" id="ARBA00022821"/>
    </source>
</evidence>
<evidence type="ECO:0000256" key="5">
    <source>
        <dbReference type="ARBA" id="ARBA00022737"/>
    </source>
</evidence>
<keyword evidence="6" id="KW-0547">Nucleotide-binding</keyword>
<dbReference type="FunFam" id="1.10.10.10:FF:000322">
    <property type="entry name" value="Probable disease resistance protein At1g63360"/>
    <property type="match status" value="1"/>
</dbReference>
<dbReference type="EMBL" id="LT934117">
    <property type="protein sequence ID" value="VAH99073.1"/>
    <property type="molecule type" value="Genomic_DNA"/>
</dbReference>
<keyword evidence="4" id="KW-0479">Metal-binding</keyword>
<dbReference type="Gene3D" id="3.40.50.300">
    <property type="entry name" value="P-loop containing nucleotide triphosphate hydrolases"/>
    <property type="match status" value="1"/>
</dbReference>
<dbReference type="Gene3D" id="3.80.10.10">
    <property type="entry name" value="Ribonuclease Inhibitor"/>
    <property type="match status" value="1"/>
</dbReference>
<gene>
    <name evidence="16" type="ORF">TRITD_4Av1G252560</name>
</gene>
<dbReference type="InterPro" id="IPR002182">
    <property type="entry name" value="NB-ARC"/>
</dbReference>
<evidence type="ECO:0000256" key="1">
    <source>
        <dbReference type="ARBA" id="ARBA00001968"/>
    </source>
</evidence>
<feature type="domain" description="Disease resistance N-terminal" evidence="13">
    <location>
        <begin position="10"/>
        <end position="90"/>
    </location>
</feature>
<feature type="domain" description="Disease resistance protein winged helix" evidence="14">
    <location>
        <begin position="429"/>
        <end position="498"/>
    </location>
</feature>
<dbReference type="Pfam" id="PF18052">
    <property type="entry name" value="Rx_N"/>
    <property type="match status" value="1"/>
</dbReference>
<dbReference type="PANTHER" id="PTHR36766:SF36">
    <property type="entry name" value="AAA+ ATPASE DOMAIN-CONTAINING PROTEIN"/>
    <property type="match status" value="1"/>
</dbReference>
<dbReference type="Gramene" id="TRITD4Av1G252560.1">
    <property type="protein sequence ID" value="TRITD4Av1G252560.1"/>
    <property type="gene ID" value="TRITD4Av1G252560"/>
</dbReference>
<keyword evidence="7" id="KW-0611">Plant defense</keyword>
<dbReference type="Pfam" id="PF23598">
    <property type="entry name" value="LRR_14"/>
    <property type="match status" value="1"/>
</dbReference>
<dbReference type="PANTHER" id="PTHR36766">
    <property type="entry name" value="PLANT BROAD-SPECTRUM MILDEW RESISTANCE PROTEIN RPW8"/>
    <property type="match status" value="1"/>
</dbReference>
<dbReference type="GO" id="GO:0046872">
    <property type="term" value="F:metal ion binding"/>
    <property type="evidence" value="ECO:0007669"/>
    <property type="project" value="UniProtKB-KW"/>
</dbReference>
<feature type="domain" description="Disease resistance R13L4/SHOC-2-like LRR" evidence="15">
    <location>
        <begin position="563"/>
        <end position="887"/>
    </location>
</feature>
<comment type="cofactor">
    <cofactor evidence="1">
        <name>a divalent metal cation</name>
        <dbReference type="ChEBI" id="CHEBI:60240"/>
    </cofactor>
</comment>
<dbReference type="OMA" id="SYLMLEC"/>
<dbReference type="CDD" id="cd14798">
    <property type="entry name" value="RX-CC_like"/>
    <property type="match status" value="1"/>
</dbReference>
<dbReference type="Proteomes" id="UP000324705">
    <property type="component" value="Chromosome 4A"/>
</dbReference>
<evidence type="ECO:0000259" key="13">
    <source>
        <dbReference type="Pfam" id="PF18052"/>
    </source>
</evidence>
<dbReference type="Gene3D" id="1.10.8.430">
    <property type="entry name" value="Helical domain of apoptotic protease-activating factors"/>
    <property type="match status" value="1"/>
</dbReference>
<dbReference type="InterPro" id="IPR042197">
    <property type="entry name" value="Apaf_helical"/>
</dbReference>
<dbReference type="GO" id="GO:0043531">
    <property type="term" value="F:ADP binding"/>
    <property type="evidence" value="ECO:0007669"/>
    <property type="project" value="InterPro"/>
</dbReference>
<dbReference type="InterPro" id="IPR038005">
    <property type="entry name" value="RX-like_CC"/>
</dbReference>
<dbReference type="Gene3D" id="1.20.5.4130">
    <property type="match status" value="1"/>
</dbReference>
<dbReference type="Pfam" id="PF23559">
    <property type="entry name" value="WHD_DRP"/>
    <property type="match status" value="1"/>
</dbReference>
<evidence type="ECO:0000256" key="2">
    <source>
        <dbReference type="ARBA" id="ARBA00008894"/>
    </source>
</evidence>
<keyword evidence="5" id="KW-0677">Repeat</keyword>
<dbReference type="InterPro" id="IPR055414">
    <property type="entry name" value="LRR_R13L4/SHOC2-like"/>
</dbReference>
<evidence type="ECO:0000256" key="3">
    <source>
        <dbReference type="ARBA" id="ARBA00022614"/>
    </source>
</evidence>
<organism evidence="16 17">
    <name type="scientific">Triticum turgidum subsp. durum</name>
    <name type="common">Durum wheat</name>
    <name type="synonym">Triticum durum</name>
    <dbReference type="NCBI Taxonomy" id="4567"/>
    <lineage>
        <taxon>Eukaryota</taxon>
        <taxon>Viridiplantae</taxon>
        <taxon>Streptophyta</taxon>
        <taxon>Embryophyta</taxon>
        <taxon>Tracheophyta</taxon>
        <taxon>Spermatophyta</taxon>
        <taxon>Magnoliopsida</taxon>
        <taxon>Liliopsida</taxon>
        <taxon>Poales</taxon>
        <taxon>Poaceae</taxon>
        <taxon>BOP clade</taxon>
        <taxon>Pooideae</taxon>
        <taxon>Triticodae</taxon>
        <taxon>Triticeae</taxon>
        <taxon>Triticinae</taxon>
        <taxon>Triticum</taxon>
    </lineage>
</organism>
<dbReference type="InterPro" id="IPR032675">
    <property type="entry name" value="LRR_dom_sf"/>
</dbReference>
<dbReference type="Pfam" id="PF00931">
    <property type="entry name" value="NB-ARC"/>
    <property type="match status" value="1"/>
</dbReference>
<evidence type="ECO:0000259" key="12">
    <source>
        <dbReference type="Pfam" id="PF13359"/>
    </source>
</evidence>
<dbReference type="GO" id="GO:0005524">
    <property type="term" value="F:ATP binding"/>
    <property type="evidence" value="ECO:0007669"/>
    <property type="project" value="UniProtKB-KW"/>
</dbReference>
<evidence type="ECO:0000256" key="8">
    <source>
        <dbReference type="ARBA" id="ARBA00022840"/>
    </source>
</evidence>
<dbReference type="SUPFAM" id="SSF52540">
    <property type="entry name" value="P-loop containing nucleoside triphosphate hydrolases"/>
    <property type="match status" value="1"/>
</dbReference>
<evidence type="ECO:0000313" key="17">
    <source>
        <dbReference type="Proteomes" id="UP000324705"/>
    </source>
</evidence>
<evidence type="ECO:0000259" key="15">
    <source>
        <dbReference type="Pfam" id="PF23598"/>
    </source>
</evidence>
<dbReference type="SUPFAM" id="SSF52058">
    <property type="entry name" value="L domain-like"/>
    <property type="match status" value="2"/>
</dbReference>
<reference evidence="16 17" key="1">
    <citation type="submission" date="2017-09" db="EMBL/GenBank/DDBJ databases">
        <authorList>
            <consortium name="International Durum Wheat Genome Sequencing Consortium (IDWGSC)"/>
            <person name="Milanesi L."/>
        </authorList>
    </citation>
    <scope>NUCLEOTIDE SEQUENCE [LARGE SCALE GENOMIC DNA]</scope>
    <source>
        <strain evidence="17">cv. Svevo</strain>
    </source>
</reference>
<evidence type="ECO:0000256" key="6">
    <source>
        <dbReference type="ARBA" id="ARBA00022741"/>
    </source>
</evidence>
<evidence type="ECO:0000259" key="11">
    <source>
        <dbReference type="Pfam" id="PF00931"/>
    </source>
</evidence>
<dbReference type="InterPro" id="IPR036388">
    <property type="entry name" value="WH-like_DNA-bd_sf"/>
</dbReference>
<protein>
    <submittedName>
        <fullName evidence="16">Uncharacterized protein</fullName>
    </submittedName>
</protein>
<dbReference type="GO" id="GO:0042742">
    <property type="term" value="P:defense response to bacterium"/>
    <property type="evidence" value="ECO:0007669"/>
    <property type="project" value="UniProtKB-ARBA"/>
</dbReference>
<dbReference type="InterPro" id="IPR058922">
    <property type="entry name" value="WHD_DRP"/>
</dbReference>
<evidence type="ECO:0000256" key="4">
    <source>
        <dbReference type="ARBA" id="ARBA00022723"/>
    </source>
</evidence>
<dbReference type="InterPro" id="IPR027417">
    <property type="entry name" value="P-loop_NTPase"/>
</dbReference>
<dbReference type="GO" id="GO:0009626">
    <property type="term" value="P:plant-type hypersensitive response"/>
    <property type="evidence" value="ECO:0007669"/>
    <property type="project" value="UniProtKB-ARBA"/>
</dbReference>
<sequence length="1417" mass="159618">MAMVLDAFASYIADTIKQMAKDEVGMLLGVTGEIDSLKDKLESLRDYLADAERKRITDHRVQGWVTKLKGVMYEATNILDLCELKAMGRRDAAPSPCCNPLLFCLRHPMFAHDIGSRIRKLNKRLDDICKLGAAFSFIKLETYQDYRTGRPSAADRKTDPVLERSAVVGEKIEEDTKALVGKLTKDNDGIMVLAIVGVGGIGKTTLARKIFNHEDIQHKFQKKMWLSVTQDFSKVELLRLAITAADGKLPVTQDISMLVPALLNAVRNQKFLIVLDDMWSDRAWTSLLNAPFSHDAPGSRIVITTRNDTVARGMRAREPYHRIDKLGPEDAWSLLRKQVVSGDEDGPDIDMLKDIGLQVIEKCDGLPLAVKVMGGLLRQKGKQRHDWEMVLNDSIWSVSEMPEELNYAVYLSYEDLPPCIKQCFLHYSLFPKGGLFQRAEIIGMWISEGFIHGSSDDDLEELGIKYYIELILRNLIEPGIQYIDHPVFNMHDIVRSFAQFVARDEAVAVQSGENDNISELTEQKFLHLSIESKVSKSEGLDWSSLEAQKALRTLICVGHVNIKPGDSLVDFPSLRILILHMDSANVALLVESLHELKHLRYLSIRNSDMSCLPENIGKMKFLQYISLRGSQQFVKLPHSIVNLGKLWSLDFHGTSIRDIPRGFCTLKNLRRLYGFPVQVDGDWCSLEELGSLCQLRDLSLNGLQNASATSSASKARLSEKVHLTNLYLQCSSILWVDGLIKDEEGVSEQQQIKEVFDELFPPPSVDTLAIRGYFGQQLPRWMTLTLPSSLQSLRNLAIDDLGCCTQLPDGLCLLPYLEKFRIRHAPSIKRVGPEFLQPYHHHGAHPFQAGHAFPRLHMLALEGMLQWEEWVWEEQVQAFPVLEELFIQKCKLRLVPPGLASNARALKKITISLVQQLKLLENFASVTELEVNYNPDLERITNLPNLQKLTIIKCPKLNVLEGVPALQILDLEDYAMEELPEYMRGIRPRHLLVDCNLCLLTSVAAGQSGTEWDKFSHVEHVKAYSHDGNKARKLYVLYTRDPCGLETNIIHSLVSAGTLSSSMMDAQGFESVFKMRRSTFNYVYGWVYVSSLEDMSSSTFADGRVLSLQDRVALALLVLNSSEPLETIGSSVGVNGSTVSLVTDSFVDDMAVKAQSYLRWPYPNEMEKTKSKFHKIHGLPNCCGVVHSVHITPQDDETGYSLVLQAVVDPDLRFIHGQWKWSNSRIEHGIILHDSDLFQFCEEGEWLNGNKLKVSLDGSDVGEYVIGGAEYPLLPWLLTPYNQLEKEDLPNFPDQAEFNRRHSAARTVTLKALARFQDTYKWLHRGTWHPKNPDKAILACLMLHNIVIDLEEGEGAPFSQEPDYSQQVRKVKQVRKVADEDATRARDILARYCLTSMPSQSGDAEKGQEVASGSGGN</sequence>
<dbReference type="Gene3D" id="1.10.10.10">
    <property type="entry name" value="Winged helix-like DNA-binding domain superfamily/Winged helix DNA-binding domain"/>
    <property type="match status" value="1"/>
</dbReference>
<feature type="region of interest" description="Disordered" evidence="10">
    <location>
        <begin position="1398"/>
        <end position="1417"/>
    </location>
</feature>